<dbReference type="Gene3D" id="3.40.50.1100">
    <property type="match status" value="2"/>
</dbReference>
<dbReference type="InterPro" id="IPR006654">
    <property type="entry name" value="Trp_synth_beta"/>
</dbReference>
<feature type="domain" description="Tryptophan synthase beta chain-like PALP" evidence="13">
    <location>
        <begin position="76"/>
        <end position="414"/>
    </location>
</feature>
<dbReference type="GeneID" id="59148892"/>
<dbReference type="PANTHER" id="PTHR48077">
    <property type="entry name" value="TRYPTOPHAN SYNTHASE-RELATED"/>
    <property type="match status" value="1"/>
</dbReference>
<dbReference type="InterPro" id="IPR001926">
    <property type="entry name" value="TrpB-like_PALP"/>
</dbReference>
<keyword evidence="7 12" id="KW-0822">Tryptophan biosynthesis</keyword>
<keyword evidence="9 12" id="KW-0057">Aromatic amino acid biosynthesis</keyword>
<dbReference type="PIRSF" id="PIRSF001413">
    <property type="entry name" value="Trp_syn_beta"/>
    <property type="match status" value="1"/>
</dbReference>
<reference evidence="14 15" key="1">
    <citation type="submission" date="2020-10" db="EMBL/GenBank/DDBJ databases">
        <title>Thermofilum lucidum 3507LT sp. nov. a novel member of Thermofilaceae family isolated from Chile hot spring, and proposal of description order Thermofilales.</title>
        <authorList>
            <person name="Zayulina K.S."/>
            <person name="Elcheninov A.G."/>
            <person name="Toshchakov S.V."/>
            <person name="Kublanov I.V."/>
        </authorList>
    </citation>
    <scope>NUCLEOTIDE SEQUENCE [LARGE SCALE GENOMIC DNA]</scope>
    <source>
        <strain evidence="14 15">3507LT</strain>
    </source>
</reference>
<gene>
    <name evidence="12" type="primary">trpB</name>
    <name evidence="14" type="ORF">IG193_03310</name>
</gene>
<keyword evidence="10 12" id="KW-0456">Lyase</keyword>
<evidence type="ECO:0000256" key="2">
    <source>
        <dbReference type="ARBA" id="ARBA00002786"/>
    </source>
</evidence>
<evidence type="ECO:0000256" key="3">
    <source>
        <dbReference type="ARBA" id="ARBA00004733"/>
    </source>
</evidence>
<dbReference type="InParanoid" id="A0A7L9FJH6"/>
<comment type="cofactor">
    <cofactor evidence="1 12">
        <name>pyridoxal 5'-phosphate</name>
        <dbReference type="ChEBI" id="CHEBI:597326"/>
    </cofactor>
</comment>
<dbReference type="InterPro" id="IPR006316">
    <property type="entry name" value="Trp_synth_b-like"/>
</dbReference>
<organism evidence="14 15">
    <name type="scientific">Infirmifilum lucidum</name>
    <dbReference type="NCBI Taxonomy" id="2776706"/>
    <lineage>
        <taxon>Archaea</taxon>
        <taxon>Thermoproteota</taxon>
        <taxon>Thermoprotei</taxon>
        <taxon>Thermofilales</taxon>
        <taxon>Thermofilaceae</taxon>
        <taxon>Infirmifilum</taxon>
    </lineage>
</organism>
<evidence type="ECO:0000313" key="14">
    <source>
        <dbReference type="EMBL" id="QOJ79502.1"/>
    </source>
</evidence>
<dbReference type="GO" id="GO:0004834">
    <property type="term" value="F:tryptophan synthase activity"/>
    <property type="evidence" value="ECO:0007669"/>
    <property type="project" value="UniProtKB-UniRule"/>
</dbReference>
<comment type="function">
    <text evidence="2 12">The beta subunit is responsible for the synthesis of L-tryptophan from indole and L-serine.</text>
</comment>
<dbReference type="CDD" id="cd06446">
    <property type="entry name" value="Trp-synth_B"/>
    <property type="match status" value="1"/>
</dbReference>
<comment type="subunit">
    <text evidence="5 12">Tetramer of two alpha and two beta chains.</text>
</comment>
<dbReference type="EMBL" id="CP062310">
    <property type="protein sequence ID" value="QOJ79502.1"/>
    <property type="molecule type" value="Genomic_DNA"/>
</dbReference>
<dbReference type="GO" id="GO:0030170">
    <property type="term" value="F:pyridoxal phosphate binding"/>
    <property type="evidence" value="ECO:0007669"/>
    <property type="project" value="InterPro"/>
</dbReference>
<dbReference type="UniPathway" id="UPA00035">
    <property type="reaction ID" value="UER00044"/>
</dbReference>
<comment type="pathway">
    <text evidence="3 12">Amino-acid biosynthesis; L-tryptophan biosynthesis; L-tryptophan from chorismate: step 5/5.</text>
</comment>
<dbReference type="InterPro" id="IPR036052">
    <property type="entry name" value="TrpB-like_PALP_sf"/>
</dbReference>
<evidence type="ECO:0000256" key="11">
    <source>
        <dbReference type="ARBA" id="ARBA00049047"/>
    </source>
</evidence>
<proteinExistence type="inferred from homology"/>
<comment type="catalytic activity">
    <reaction evidence="11 12">
        <text>(1S,2R)-1-C-(indol-3-yl)glycerol 3-phosphate + L-serine = D-glyceraldehyde 3-phosphate + L-tryptophan + H2O</text>
        <dbReference type="Rhea" id="RHEA:10532"/>
        <dbReference type="ChEBI" id="CHEBI:15377"/>
        <dbReference type="ChEBI" id="CHEBI:33384"/>
        <dbReference type="ChEBI" id="CHEBI:57912"/>
        <dbReference type="ChEBI" id="CHEBI:58866"/>
        <dbReference type="ChEBI" id="CHEBI:59776"/>
        <dbReference type="EC" id="4.2.1.20"/>
    </reaction>
</comment>
<protein>
    <recommendedName>
        <fullName evidence="12">Tryptophan synthase beta chain</fullName>
        <ecNumber evidence="12">4.2.1.20</ecNumber>
    </recommendedName>
</protein>
<dbReference type="Proteomes" id="UP000594121">
    <property type="component" value="Chromosome"/>
</dbReference>
<dbReference type="InterPro" id="IPR023026">
    <property type="entry name" value="Trp_synth_beta/beta-like"/>
</dbReference>
<comment type="similarity">
    <text evidence="4 12">Belongs to the TrpB family.</text>
</comment>
<keyword evidence="15" id="KW-1185">Reference proteome</keyword>
<dbReference type="Pfam" id="PF00291">
    <property type="entry name" value="PALP"/>
    <property type="match status" value="1"/>
</dbReference>
<dbReference type="NCBIfam" id="TIGR01415">
    <property type="entry name" value="trpB_rel"/>
    <property type="match status" value="1"/>
</dbReference>
<evidence type="ECO:0000256" key="9">
    <source>
        <dbReference type="ARBA" id="ARBA00023141"/>
    </source>
</evidence>
<dbReference type="NCBIfam" id="NF009057">
    <property type="entry name" value="PRK12391.1"/>
    <property type="match status" value="1"/>
</dbReference>
<dbReference type="PROSITE" id="PS00168">
    <property type="entry name" value="TRP_SYNTHASE_BETA"/>
    <property type="match status" value="1"/>
</dbReference>
<dbReference type="KEGG" id="thel:IG193_03310"/>
<evidence type="ECO:0000256" key="12">
    <source>
        <dbReference type="HAMAP-Rule" id="MF_00133"/>
    </source>
</evidence>
<dbReference type="PANTHER" id="PTHR48077:SF6">
    <property type="entry name" value="TRYPTOPHAN SYNTHASE"/>
    <property type="match status" value="1"/>
</dbReference>
<dbReference type="GO" id="GO:0052684">
    <property type="term" value="F:L-serine hydro-lyase (adding indole, L-tryptophan-forming) activity"/>
    <property type="evidence" value="ECO:0007669"/>
    <property type="project" value="TreeGrafter"/>
</dbReference>
<evidence type="ECO:0000256" key="6">
    <source>
        <dbReference type="ARBA" id="ARBA00022605"/>
    </source>
</evidence>
<evidence type="ECO:0000256" key="5">
    <source>
        <dbReference type="ARBA" id="ARBA00011270"/>
    </source>
</evidence>
<evidence type="ECO:0000313" key="15">
    <source>
        <dbReference type="Proteomes" id="UP000594121"/>
    </source>
</evidence>
<evidence type="ECO:0000256" key="7">
    <source>
        <dbReference type="ARBA" id="ARBA00022822"/>
    </source>
</evidence>
<evidence type="ECO:0000259" key="13">
    <source>
        <dbReference type="Pfam" id="PF00291"/>
    </source>
</evidence>
<evidence type="ECO:0000256" key="1">
    <source>
        <dbReference type="ARBA" id="ARBA00001933"/>
    </source>
</evidence>
<dbReference type="GO" id="GO:0005737">
    <property type="term" value="C:cytoplasm"/>
    <property type="evidence" value="ECO:0007669"/>
    <property type="project" value="TreeGrafter"/>
</dbReference>
<dbReference type="AlphaFoldDB" id="A0A7L9FJH6"/>
<keyword evidence="8 12" id="KW-0663">Pyridoxal phosphate</keyword>
<dbReference type="SUPFAM" id="SSF53686">
    <property type="entry name" value="Tryptophan synthase beta subunit-like PLP-dependent enzymes"/>
    <property type="match status" value="1"/>
</dbReference>
<keyword evidence="6 12" id="KW-0028">Amino-acid biosynthesis</keyword>
<feature type="modified residue" description="N6-(pyridoxal phosphate)lysine" evidence="12">
    <location>
        <position position="111"/>
    </location>
</feature>
<evidence type="ECO:0000256" key="4">
    <source>
        <dbReference type="ARBA" id="ARBA00009982"/>
    </source>
</evidence>
<dbReference type="FunCoup" id="A0A7L9FJH6">
    <property type="interactions" value="88"/>
</dbReference>
<name>A0A7L9FJH6_9CREN</name>
<dbReference type="EC" id="4.2.1.20" evidence="12"/>
<dbReference type="InterPro" id="IPR006653">
    <property type="entry name" value="Trp_synth_b_CS"/>
</dbReference>
<dbReference type="RefSeq" id="WP_192819474.1">
    <property type="nucleotide sequence ID" value="NZ_CP062310.1"/>
</dbReference>
<sequence length="459" mass="51035">MVKKYIIDETLLPTRWYNILPDLPEPLPPSLNPATEEPVKPQDLEAIFPKEIVRQEVSLDRFVTIPEEVREVYSIWRPTPLVRASRLERVLKTPARIYFKYEGVSPPGSHKPNTAVAQAYYNLREGVQRLTTETGAGQWGSALAFATNLFGLKLTVYMVKASYQQKPYRAILMKTWGAEVVPSPSNRTRVGREILEREPDNPGSLGIAISEAIEDAVTHEHTKYSLGSVLNHVLMHQTVIGLEAIEQMKLADDFPDYVVGCVGGGSNFAGLAYPFYMLVRDRKAPKNVKFIAVEPTAAPSLTKGEYMYDYGDTARLTPLIKMYTLGHDYIPPPIHAGGLRYHGAAPTLSLLKKHGIFDSVAYDQVSVFNAAVLFAQAEGFIPAPESAHAIKAVVDLALEAREKNEERVILFNLSGHGLLDLAAYADYFEGRLPAYEYPKEKVVESIERLRAHLASIGIA</sequence>
<dbReference type="PIRSF" id="PIRSF500824">
    <property type="entry name" value="TrpB_prok"/>
    <property type="match status" value="1"/>
</dbReference>
<evidence type="ECO:0000256" key="8">
    <source>
        <dbReference type="ARBA" id="ARBA00022898"/>
    </source>
</evidence>
<evidence type="ECO:0000256" key="10">
    <source>
        <dbReference type="ARBA" id="ARBA00023239"/>
    </source>
</evidence>
<dbReference type="HAMAP" id="MF_00133">
    <property type="entry name" value="Trp_synth_beta"/>
    <property type="match status" value="1"/>
</dbReference>
<accession>A0A7L9FJH6</accession>